<dbReference type="RefSeq" id="WP_109731968.1">
    <property type="nucleotide sequence ID" value="NZ_BAAACK010000009.1"/>
</dbReference>
<dbReference type="EMBL" id="QGDL01000009">
    <property type="protein sequence ID" value="PWJ28151.1"/>
    <property type="molecule type" value="Genomic_DNA"/>
</dbReference>
<organism evidence="1 2">
    <name type="scientific">Faecalicatena orotica</name>
    <dbReference type="NCBI Taxonomy" id="1544"/>
    <lineage>
        <taxon>Bacteria</taxon>
        <taxon>Bacillati</taxon>
        <taxon>Bacillota</taxon>
        <taxon>Clostridia</taxon>
        <taxon>Lachnospirales</taxon>
        <taxon>Lachnospiraceae</taxon>
        <taxon>Faecalicatena</taxon>
    </lineage>
</organism>
<sequence length="319" mass="36782">MERLHIDINALESMHRFWDILADAIESIKSDKAEFQVIRDAKDCIGRHWYGLRCRVTCRRSGIGFYLHIGLIYFPSTRPGLMIELDEQNNRHSYGSVLENITERPEFEINRAEPEYFKLFMPDSVFADMSGRPRGEQAVILRRFVAGGAEAIVDAAYEKGFRLDYRNMADSLNLVNAFDQALNEVESHISSVRVNYADKDNFGQYAEGFRYYLENDKGLSLYAYFGAIYSYKKQPAGIFAEIDKFSNPEEFDRVYHNMEASPVYELGVGEPGFIKLFMKAEMAEAVNRAEYKEQMELLKNFLKACNEAFVTAWERGGNK</sequence>
<name>A0A2Y9BF43_9FIRM</name>
<comment type="caution">
    <text evidence="1">The sequence shown here is derived from an EMBL/GenBank/DDBJ whole genome shotgun (WGS) entry which is preliminary data.</text>
</comment>
<proteinExistence type="predicted"/>
<accession>A0A2Y9BF43</accession>
<reference evidence="1 2" key="1">
    <citation type="submission" date="2018-05" db="EMBL/GenBank/DDBJ databases">
        <title>The Hungate 1000. A catalogue of reference genomes from the rumen microbiome.</title>
        <authorList>
            <person name="Kelly W."/>
        </authorList>
    </citation>
    <scope>NUCLEOTIDE SEQUENCE [LARGE SCALE GENOMIC DNA]</scope>
    <source>
        <strain evidence="1 2">NLAE-zl-C242</strain>
    </source>
</reference>
<gene>
    <name evidence="1" type="ORF">A8806_10928</name>
</gene>
<dbReference type="Proteomes" id="UP000245845">
    <property type="component" value="Unassembled WGS sequence"/>
</dbReference>
<dbReference type="OrthoDB" id="9972180at2"/>
<keyword evidence="2" id="KW-1185">Reference proteome</keyword>
<evidence type="ECO:0000313" key="2">
    <source>
        <dbReference type="Proteomes" id="UP000245845"/>
    </source>
</evidence>
<protein>
    <submittedName>
        <fullName evidence="1">Uncharacterized protein</fullName>
    </submittedName>
</protein>
<evidence type="ECO:0000313" key="1">
    <source>
        <dbReference type="EMBL" id="PWJ28151.1"/>
    </source>
</evidence>
<dbReference type="AlphaFoldDB" id="A0A2Y9BF43"/>